<dbReference type="UniPathway" id="UPA00219"/>
<dbReference type="InterPro" id="IPR036950">
    <property type="entry name" value="PBP_transglycosylase"/>
</dbReference>
<evidence type="ECO:0000256" key="3">
    <source>
        <dbReference type="ARBA" id="ARBA00022676"/>
    </source>
</evidence>
<keyword evidence="7 11" id="KW-0573">Peptidoglycan synthesis</keyword>
<comment type="pathway">
    <text evidence="11">Cell wall biogenesis; peptidoglycan biosynthesis.</text>
</comment>
<evidence type="ECO:0000256" key="11">
    <source>
        <dbReference type="HAMAP-Rule" id="MF_00766"/>
    </source>
</evidence>
<dbReference type="GO" id="GO:0005886">
    <property type="term" value="C:plasma membrane"/>
    <property type="evidence" value="ECO:0007669"/>
    <property type="project" value="UniProtKB-SubCell"/>
</dbReference>
<keyword evidence="9 11" id="KW-0472">Membrane</keyword>
<comment type="catalytic activity">
    <reaction evidence="11">
        <text>[GlcNAc-(1-&gt;4)-Mur2Ac(oyl-L-Ala-gamma-D-Glu-L-Lys-D-Ala-D-Ala)](n)-di-trans,octa-cis-undecaprenyl diphosphate + beta-D-GlcNAc-(1-&gt;4)-Mur2Ac(oyl-L-Ala-gamma-D-Glu-L-Lys-D-Ala-D-Ala)-di-trans,octa-cis-undecaprenyl diphosphate = [GlcNAc-(1-&gt;4)-Mur2Ac(oyl-L-Ala-gamma-D-Glu-L-Lys-D-Ala-D-Ala)](n+1)-di-trans,octa-cis-undecaprenyl diphosphate + di-trans,octa-cis-undecaprenyl diphosphate + H(+)</text>
        <dbReference type="Rhea" id="RHEA:23708"/>
        <dbReference type="Rhea" id="RHEA-COMP:9602"/>
        <dbReference type="Rhea" id="RHEA-COMP:9603"/>
        <dbReference type="ChEBI" id="CHEBI:15378"/>
        <dbReference type="ChEBI" id="CHEBI:58405"/>
        <dbReference type="ChEBI" id="CHEBI:60033"/>
        <dbReference type="ChEBI" id="CHEBI:78435"/>
        <dbReference type="EC" id="2.4.99.28"/>
    </reaction>
</comment>
<protein>
    <recommendedName>
        <fullName evidence="11">Biosynthetic peptidoglycan transglycosylase</fullName>
        <ecNumber evidence="11">2.4.99.28</ecNumber>
    </recommendedName>
    <alternativeName>
        <fullName evidence="11">Glycan polymerase</fullName>
    </alternativeName>
    <alternativeName>
        <fullName evidence="11">Peptidoglycan glycosyltransferase MtgA</fullName>
        <shortName evidence="11">PGT</shortName>
    </alternativeName>
</protein>
<dbReference type="STRING" id="571298.SAMN04488026_101288"/>
<feature type="domain" description="Glycosyl transferase family 51" evidence="13">
    <location>
        <begin position="84"/>
        <end position="242"/>
    </location>
</feature>
<dbReference type="GO" id="GO:0008955">
    <property type="term" value="F:peptidoglycan glycosyltransferase activity"/>
    <property type="evidence" value="ECO:0007669"/>
    <property type="project" value="UniProtKB-UniRule"/>
</dbReference>
<evidence type="ECO:0000256" key="8">
    <source>
        <dbReference type="ARBA" id="ARBA00022989"/>
    </source>
</evidence>
<proteinExistence type="inferred from homology"/>
<sequence>MTAAGLARHVKRVAQKKSRSKAKGKASRSRQDLLPVKAALFARKWIWRALWAPVILVLFLVILFRFVNPPTTHTIWTESRRLDGVERVWVPLEEMSVHMPRSVVAAEDANFCLHWGFDMAAIREALDDGGQRGASTLTQQTVKNVFLWQNRSWLRKALEATITPLVELAWPKRRILEVYLNVAEMGEGVFGAEAAAQSYFGIPARDLDATRAARIAAVLPNPKQRDAAKPTPWLKKRAASIADGAATIAVDGRAACFED</sequence>
<evidence type="ECO:0000256" key="5">
    <source>
        <dbReference type="ARBA" id="ARBA00022692"/>
    </source>
</evidence>
<evidence type="ECO:0000256" key="4">
    <source>
        <dbReference type="ARBA" id="ARBA00022679"/>
    </source>
</evidence>
<keyword evidence="10 11" id="KW-0961">Cell wall biogenesis/degradation</keyword>
<comment type="similarity">
    <text evidence="11">Belongs to the glycosyltransferase 51 family.</text>
</comment>
<dbReference type="NCBIfam" id="TIGR02070">
    <property type="entry name" value="mono_pep_trsgly"/>
    <property type="match status" value="1"/>
</dbReference>
<dbReference type="HAMAP" id="MF_00766">
    <property type="entry name" value="PGT_MtgA"/>
    <property type="match status" value="1"/>
</dbReference>
<dbReference type="InterPro" id="IPR011812">
    <property type="entry name" value="Pep_trsgly"/>
</dbReference>
<dbReference type="PANTHER" id="PTHR30400">
    <property type="entry name" value="MONOFUNCTIONAL BIOSYNTHETIC PEPTIDOGLYCAN TRANSGLYCOSYLASE"/>
    <property type="match status" value="1"/>
</dbReference>
<accession>A0A1G8R8F4</accession>
<dbReference type="InterPro" id="IPR023346">
    <property type="entry name" value="Lysozyme-like_dom_sf"/>
</dbReference>
<keyword evidence="5 11" id="KW-0812">Transmembrane</keyword>
<keyword evidence="15" id="KW-1185">Reference proteome</keyword>
<evidence type="ECO:0000256" key="9">
    <source>
        <dbReference type="ARBA" id="ARBA00023136"/>
    </source>
</evidence>
<keyword evidence="4 11" id="KW-0808">Transferase</keyword>
<dbReference type="GO" id="GO:0009252">
    <property type="term" value="P:peptidoglycan biosynthetic process"/>
    <property type="evidence" value="ECO:0007669"/>
    <property type="project" value="UniProtKB-UniRule"/>
</dbReference>
<feature type="transmembrane region" description="Helical" evidence="11">
    <location>
        <begin position="45"/>
        <end position="67"/>
    </location>
</feature>
<keyword evidence="2 11" id="KW-0997">Cell inner membrane</keyword>
<evidence type="ECO:0000256" key="1">
    <source>
        <dbReference type="ARBA" id="ARBA00022475"/>
    </source>
</evidence>
<evidence type="ECO:0000256" key="7">
    <source>
        <dbReference type="ARBA" id="ARBA00022984"/>
    </source>
</evidence>
<gene>
    <name evidence="11" type="primary">mtgA</name>
    <name evidence="14" type="ORF">SAMN04488026_101288</name>
</gene>
<dbReference type="GO" id="GO:0009274">
    <property type="term" value="C:peptidoglycan-based cell wall"/>
    <property type="evidence" value="ECO:0007669"/>
    <property type="project" value="InterPro"/>
</dbReference>
<evidence type="ECO:0000256" key="10">
    <source>
        <dbReference type="ARBA" id="ARBA00023316"/>
    </source>
</evidence>
<dbReference type="AlphaFoldDB" id="A0A1G8R8F4"/>
<comment type="subcellular location">
    <subcellularLocation>
        <location evidence="11">Cell inner membrane</location>
        <topology evidence="11">Single-pass membrane protein</topology>
    </subcellularLocation>
</comment>
<dbReference type="InterPro" id="IPR001264">
    <property type="entry name" value="Glyco_trans_51"/>
</dbReference>
<dbReference type="Pfam" id="PF00912">
    <property type="entry name" value="Transgly"/>
    <property type="match status" value="1"/>
</dbReference>
<dbReference type="EC" id="2.4.99.28" evidence="11"/>
<evidence type="ECO:0000256" key="2">
    <source>
        <dbReference type="ARBA" id="ARBA00022519"/>
    </source>
</evidence>
<dbReference type="GO" id="GO:0008360">
    <property type="term" value="P:regulation of cell shape"/>
    <property type="evidence" value="ECO:0007669"/>
    <property type="project" value="UniProtKB-KW"/>
</dbReference>
<evidence type="ECO:0000256" key="12">
    <source>
        <dbReference type="SAM" id="MobiDB-lite"/>
    </source>
</evidence>
<dbReference type="GO" id="GO:0071555">
    <property type="term" value="P:cell wall organization"/>
    <property type="evidence" value="ECO:0007669"/>
    <property type="project" value="UniProtKB-KW"/>
</dbReference>
<name>A0A1G8R8F4_9RHOB</name>
<keyword evidence="8 11" id="KW-1133">Transmembrane helix</keyword>
<keyword evidence="6 11" id="KW-0133">Cell shape</keyword>
<dbReference type="EMBL" id="FNEK01000012">
    <property type="protein sequence ID" value="SDJ13256.1"/>
    <property type="molecule type" value="Genomic_DNA"/>
</dbReference>
<evidence type="ECO:0000259" key="13">
    <source>
        <dbReference type="Pfam" id="PF00912"/>
    </source>
</evidence>
<evidence type="ECO:0000313" key="14">
    <source>
        <dbReference type="EMBL" id="SDJ13256.1"/>
    </source>
</evidence>
<comment type="function">
    <text evidence="11">Peptidoglycan polymerase that catalyzes glycan chain elongation from lipid-linked precursors.</text>
</comment>
<keyword evidence="3 11" id="KW-0328">Glycosyltransferase</keyword>
<dbReference type="GO" id="GO:0016763">
    <property type="term" value="F:pentosyltransferase activity"/>
    <property type="evidence" value="ECO:0007669"/>
    <property type="project" value="InterPro"/>
</dbReference>
<organism evidence="14 15">
    <name type="scientific">Aliiruegeria lutimaris</name>
    <dbReference type="NCBI Taxonomy" id="571298"/>
    <lineage>
        <taxon>Bacteria</taxon>
        <taxon>Pseudomonadati</taxon>
        <taxon>Pseudomonadota</taxon>
        <taxon>Alphaproteobacteria</taxon>
        <taxon>Rhodobacterales</taxon>
        <taxon>Roseobacteraceae</taxon>
        <taxon>Aliiruegeria</taxon>
    </lineage>
</organism>
<feature type="region of interest" description="Disordered" evidence="12">
    <location>
        <begin position="1"/>
        <end position="26"/>
    </location>
</feature>
<feature type="compositionally biased region" description="Basic residues" evidence="12">
    <location>
        <begin position="8"/>
        <end position="26"/>
    </location>
</feature>
<reference evidence="14 15" key="1">
    <citation type="submission" date="2016-10" db="EMBL/GenBank/DDBJ databases">
        <authorList>
            <person name="de Groot N.N."/>
        </authorList>
    </citation>
    <scope>NUCLEOTIDE SEQUENCE [LARGE SCALE GENOMIC DNA]</scope>
    <source>
        <strain evidence="14 15">DSM 25294</strain>
    </source>
</reference>
<evidence type="ECO:0000313" key="15">
    <source>
        <dbReference type="Proteomes" id="UP000199382"/>
    </source>
</evidence>
<keyword evidence="1 11" id="KW-1003">Cell membrane</keyword>
<dbReference type="Proteomes" id="UP000199382">
    <property type="component" value="Unassembled WGS sequence"/>
</dbReference>
<dbReference type="PANTHER" id="PTHR30400:SF0">
    <property type="entry name" value="BIOSYNTHETIC PEPTIDOGLYCAN TRANSGLYCOSYLASE"/>
    <property type="match status" value="1"/>
</dbReference>
<dbReference type="SUPFAM" id="SSF53955">
    <property type="entry name" value="Lysozyme-like"/>
    <property type="match status" value="1"/>
</dbReference>
<evidence type="ECO:0000256" key="6">
    <source>
        <dbReference type="ARBA" id="ARBA00022960"/>
    </source>
</evidence>
<dbReference type="Gene3D" id="1.10.3810.10">
    <property type="entry name" value="Biosynthetic peptidoglycan transglycosylase-like"/>
    <property type="match status" value="1"/>
</dbReference>